<dbReference type="PANTHER" id="PTHR11909">
    <property type="entry name" value="CASEIN KINASE-RELATED"/>
    <property type="match status" value="1"/>
</dbReference>
<evidence type="ECO:0000256" key="5">
    <source>
        <dbReference type="ARBA" id="ARBA00022777"/>
    </source>
</evidence>
<dbReference type="SUPFAM" id="SSF56112">
    <property type="entry name" value="Protein kinase-like (PK-like)"/>
    <property type="match status" value="1"/>
</dbReference>
<dbReference type="AlphaFoldDB" id="A0AAV5E685"/>
<gene>
    <name evidence="10" type="primary">gb04791</name>
    <name evidence="10" type="ORF">PR202_gb04791</name>
</gene>
<dbReference type="Pfam" id="PF24289">
    <property type="entry name" value="DUF7477"/>
    <property type="match status" value="1"/>
</dbReference>
<keyword evidence="3" id="KW-0808">Transferase</keyword>
<dbReference type="PROSITE" id="PS50011">
    <property type="entry name" value="PROTEIN_KINASE_DOM"/>
    <property type="match status" value="1"/>
</dbReference>
<protein>
    <recommendedName>
        <fullName evidence="2">non-specific serine/threonine protein kinase</fullName>
        <ecNumber evidence="2">2.7.11.1</ecNumber>
    </recommendedName>
</protein>
<keyword evidence="4 7" id="KW-0547">Nucleotide-binding</keyword>
<evidence type="ECO:0000256" key="6">
    <source>
        <dbReference type="ARBA" id="ARBA00022840"/>
    </source>
</evidence>
<dbReference type="InterPro" id="IPR008271">
    <property type="entry name" value="Ser/Thr_kinase_AS"/>
</dbReference>
<dbReference type="InterPro" id="IPR000719">
    <property type="entry name" value="Prot_kinase_dom"/>
</dbReference>
<dbReference type="CDD" id="cd14016">
    <property type="entry name" value="STKc_CK1"/>
    <property type="match status" value="1"/>
</dbReference>
<dbReference type="InterPro" id="IPR011009">
    <property type="entry name" value="Kinase-like_dom_sf"/>
</dbReference>
<dbReference type="InterPro" id="IPR055900">
    <property type="entry name" value="DUF7477"/>
</dbReference>
<evidence type="ECO:0000256" key="3">
    <source>
        <dbReference type="ARBA" id="ARBA00022679"/>
    </source>
</evidence>
<feature type="region of interest" description="Disordered" evidence="8">
    <location>
        <begin position="18"/>
        <end position="93"/>
    </location>
</feature>
<evidence type="ECO:0000313" key="11">
    <source>
        <dbReference type="Proteomes" id="UP001054889"/>
    </source>
</evidence>
<dbReference type="GO" id="GO:0005524">
    <property type="term" value="F:ATP binding"/>
    <property type="evidence" value="ECO:0007669"/>
    <property type="project" value="UniProtKB-UniRule"/>
</dbReference>
<keyword evidence="5" id="KW-0418">Kinase</keyword>
<dbReference type="PROSITE" id="PS00107">
    <property type="entry name" value="PROTEIN_KINASE_ATP"/>
    <property type="match status" value="1"/>
</dbReference>
<sequence>MPVLRSAARRAREALRTSAAAAVAEEAPPPAEKKRRGTRAAARAKEREREREEIRPVEVAAEGELGMDDPDSAARSADRVAADDEGATPPRSLIWQNLSSTGKMVQVGNSPKYRVDRKLGKGGFGQVYVGCRISAVGPGAAEVALKFEHRTSKGCNGAPPYEWQVYNIVGGVHGIPRVHYKGRQGDYFVMVMDMLGPSLWDVWNNNSHTMSVEMVACIAIEAISILERMHSKGYVHGDVKPENFLLGTPGTPEEKKLFLVDLGLDDEIIVFFDLLLTATKWKDISTGLHIDYDQRPDVFRGTVRYASVHAHLGRTGSRRDDLESLAYTLVFLLRGRLPWQGYQGENKGFLVCKKKMATSPESLCCFCPQPFREFVEYHYNVADSRLVQHIEKGNEDGLFISCITSCSNLWALIMDAGTGFTAQVYELTPHFLHKEWIMDQWERNYYITALAGATNGSSVVVMSKGTPYTQQSYKVSDTFPYKWINKKWRDGFYVTAMATAGSRWAVVMSRNAGFSDQVVELDFLYPSEGIHKRWDHGYRITATAATWDQAALVLSIPRRRPTDETQETLRTSAFPSQHVKEKWSKNLYLASVCYGRTVS</sequence>
<name>A0AAV5E685_ELECO</name>
<dbReference type="EC" id="2.7.11.1" evidence="2"/>
<evidence type="ECO:0000313" key="10">
    <source>
        <dbReference type="EMBL" id="GJN17701.1"/>
    </source>
</evidence>
<reference evidence="10" key="2">
    <citation type="submission" date="2021-12" db="EMBL/GenBank/DDBJ databases">
        <title>Resequencing data analysis of finger millet.</title>
        <authorList>
            <person name="Hatakeyama M."/>
            <person name="Aluri S."/>
            <person name="Balachadran M.T."/>
            <person name="Sivarajan S.R."/>
            <person name="Poveda L."/>
            <person name="Shimizu-Inatsugi R."/>
            <person name="Schlapbach R."/>
            <person name="Sreeman S.M."/>
            <person name="Shimizu K.K."/>
        </authorList>
    </citation>
    <scope>NUCLEOTIDE SEQUENCE</scope>
</reference>
<evidence type="ECO:0000256" key="4">
    <source>
        <dbReference type="ARBA" id="ARBA00022741"/>
    </source>
</evidence>
<dbReference type="SMART" id="SM00220">
    <property type="entry name" value="S_TKc"/>
    <property type="match status" value="1"/>
</dbReference>
<keyword evidence="11" id="KW-1185">Reference proteome</keyword>
<evidence type="ECO:0000256" key="8">
    <source>
        <dbReference type="SAM" id="MobiDB-lite"/>
    </source>
</evidence>
<feature type="compositionally biased region" description="Basic and acidic residues" evidence="8">
    <location>
        <begin position="43"/>
        <end position="56"/>
    </location>
</feature>
<dbReference type="Pfam" id="PF00069">
    <property type="entry name" value="Pkinase"/>
    <property type="match status" value="1"/>
</dbReference>
<evidence type="ECO:0000259" key="9">
    <source>
        <dbReference type="PROSITE" id="PS50011"/>
    </source>
</evidence>
<dbReference type="Gene3D" id="1.10.510.10">
    <property type="entry name" value="Transferase(Phosphotransferase) domain 1"/>
    <property type="match status" value="1"/>
</dbReference>
<feature type="domain" description="Protein kinase" evidence="9">
    <location>
        <begin position="113"/>
        <end position="399"/>
    </location>
</feature>
<proteinExistence type="inferred from homology"/>
<keyword evidence="6 7" id="KW-0067">ATP-binding</keyword>
<dbReference type="InterPro" id="IPR050235">
    <property type="entry name" value="CK1_Ser-Thr_kinase"/>
</dbReference>
<comment type="similarity">
    <text evidence="1">Belongs to the protein kinase superfamily. CK1 Ser/Thr protein kinase family. Casein kinase I subfamily.</text>
</comment>
<dbReference type="EMBL" id="BQKI01000073">
    <property type="protein sequence ID" value="GJN17701.1"/>
    <property type="molecule type" value="Genomic_DNA"/>
</dbReference>
<dbReference type="GO" id="GO:0004674">
    <property type="term" value="F:protein serine/threonine kinase activity"/>
    <property type="evidence" value="ECO:0007669"/>
    <property type="project" value="UniProtKB-EC"/>
</dbReference>
<reference evidence="10" key="1">
    <citation type="journal article" date="2018" name="DNA Res.">
        <title>Multiple hybrid de novo genome assembly of finger millet, an orphan allotetraploid crop.</title>
        <authorList>
            <person name="Hatakeyama M."/>
            <person name="Aluri S."/>
            <person name="Balachadran M.T."/>
            <person name="Sivarajan S.R."/>
            <person name="Patrignani A."/>
            <person name="Gruter S."/>
            <person name="Poveda L."/>
            <person name="Shimizu-Inatsugi R."/>
            <person name="Baeten J."/>
            <person name="Francoijs K.J."/>
            <person name="Nataraja K.N."/>
            <person name="Reddy Y.A.N."/>
            <person name="Phadnis S."/>
            <person name="Ravikumar R.L."/>
            <person name="Schlapbach R."/>
            <person name="Sreeman S.M."/>
            <person name="Shimizu K.K."/>
        </authorList>
    </citation>
    <scope>NUCLEOTIDE SEQUENCE</scope>
</reference>
<dbReference type="InterPro" id="IPR017441">
    <property type="entry name" value="Protein_kinase_ATP_BS"/>
</dbReference>
<comment type="caution">
    <text evidence="10">The sequence shown here is derived from an EMBL/GenBank/DDBJ whole genome shotgun (WGS) entry which is preliminary data.</text>
</comment>
<feature type="binding site" evidence="7">
    <location>
        <position position="146"/>
    </location>
    <ligand>
        <name>ATP</name>
        <dbReference type="ChEBI" id="CHEBI:30616"/>
    </ligand>
</feature>
<evidence type="ECO:0000256" key="1">
    <source>
        <dbReference type="ARBA" id="ARBA00005926"/>
    </source>
</evidence>
<accession>A0AAV5E685</accession>
<dbReference type="PROSITE" id="PS00108">
    <property type="entry name" value="PROTEIN_KINASE_ST"/>
    <property type="match status" value="1"/>
</dbReference>
<evidence type="ECO:0000256" key="7">
    <source>
        <dbReference type="PROSITE-ProRule" id="PRU10141"/>
    </source>
</evidence>
<organism evidence="10 11">
    <name type="scientific">Eleusine coracana subsp. coracana</name>
    <dbReference type="NCBI Taxonomy" id="191504"/>
    <lineage>
        <taxon>Eukaryota</taxon>
        <taxon>Viridiplantae</taxon>
        <taxon>Streptophyta</taxon>
        <taxon>Embryophyta</taxon>
        <taxon>Tracheophyta</taxon>
        <taxon>Spermatophyta</taxon>
        <taxon>Magnoliopsida</taxon>
        <taxon>Liliopsida</taxon>
        <taxon>Poales</taxon>
        <taxon>Poaceae</taxon>
        <taxon>PACMAD clade</taxon>
        <taxon>Chloridoideae</taxon>
        <taxon>Cynodonteae</taxon>
        <taxon>Eleusininae</taxon>
        <taxon>Eleusine</taxon>
    </lineage>
</organism>
<evidence type="ECO:0000256" key="2">
    <source>
        <dbReference type="ARBA" id="ARBA00012513"/>
    </source>
</evidence>
<dbReference type="Proteomes" id="UP001054889">
    <property type="component" value="Unassembled WGS sequence"/>
</dbReference>